<organism evidence="5 6">
    <name type="scientific">Streptomyces aidingensis</name>
    <dbReference type="NCBI Taxonomy" id="910347"/>
    <lineage>
        <taxon>Bacteria</taxon>
        <taxon>Bacillati</taxon>
        <taxon>Actinomycetota</taxon>
        <taxon>Actinomycetes</taxon>
        <taxon>Kitasatosporales</taxon>
        <taxon>Streptomycetaceae</taxon>
        <taxon>Streptomyces</taxon>
    </lineage>
</organism>
<dbReference type="AlphaFoldDB" id="A0A1I1TUA6"/>
<feature type="transmembrane region" description="Helical" evidence="3">
    <location>
        <begin position="38"/>
        <end position="60"/>
    </location>
</feature>
<feature type="transmembrane region" description="Helical" evidence="3">
    <location>
        <begin position="154"/>
        <end position="172"/>
    </location>
</feature>
<proteinExistence type="inferred from homology"/>
<evidence type="ECO:0000256" key="1">
    <source>
        <dbReference type="ARBA" id="ARBA00007362"/>
    </source>
</evidence>
<protein>
    <submittedName>
        <fullName evidence="5">Permease of the drug/metabolite transporter (DMT) superfamily</fullName>
    </submittedName>
</protein>
<dbReference type="Pfam" id="PF00892">
    <property type="entry name" value="EamA"/>
    <property type="match status" value="2"/>
</dbReference>
<dbReference type="STRING" id="910347.SAMN05421773_12139"/>
<feature type="compositionally biased region" description="Pro residues" evidence="2">
    <location>
        <begin position="372"/>
        <end position="381"/>
    </location>
</feature>
<feature type="transmembrane region" description="Helical" evidence="3">
    <location>
        <begin position="98"/>
        <end position="118"/>
    </location>
</feature>
<sequence length="381" mass="37222">MGISKDSSSATAAAAAAAVTAAPAGGGAAGRSRPDGRALAAVTVTVCFWASAFVAIRAAAEHFSPGALALGRLLTGSAVLALLLLVRRLGPPPRAAWPGVLISGLLWFGLYMVALNWGEESVDAGTAALLVNIGPIAIALLAAKLLGEGMPPRLLAGLAVSFAGAAVVGLSMSGGTGGEGNGGNGGSGGSGAGSGLSDASGAPLLGVALCLVAAFAYAAGVVGQKPALRHTSALQVTAYGCFTGTAACLPFTGQLVREVADAPPTATAWVVYLGVFPTALAFVTWAYALSRTTAGRMGATTYAVPALVVLMSWAVLAEVPGRLTLLGGALCLAGVAVSRSRSRPRARSRSAAPAAPAASEDPAAATGESAPPAGPPPVPRP</sequence>
<feature type="transmembrane region" description="Helical" evidence="3">
    <location>
        <begin position="323"/>
        <end position="340"/>
    </location>
</feature>
<dbReference type="InterPro" id="IPR000620">
    <property type="entry name" value="EamA_dom"/>
</dbReference>
<keyword evidence="3" id="KW-1133">Transmembrane helix</keyword>
<dbReference type="RefSeq" id="WP_093841286.1">
    <property type="nucleotide sequence ID" value="NZ_FOLM01000021.1"/>
</dbReference>
<feature type="region of interest" description="Disordered" evidence="2">
    <location>
        <begin position="340"/>
        <end position="381"/>
    </location>
</feature>
<feature type="compositionally biased region" description="Low complexity" evidence="2">
    <location>
        <begin position="349"/>
        <end position="371"/>
    </location>
</feature>
<dbReference type="Proteomes" id="UP000199207">
    <property type="component" value="Unassembled WGS sequence"/>
</dbReference>
<evidence type="ECO:0000256" key="2">
    <source>
        <dbReference type="SAM" id="MobiDB-lite"/>
    </source>
</evidence>
<feature type="transmembrane region" description="Helical" evidence="3">
    <location>
        <begin position="268"/>
        <end position="287"/>
    </location>
</feature>
<comment type="similarity">
    <text evidence="1">Belongs to the EamA transporter family.</text>
</comment>
<gene>
    <name evidence="5" type="ORF">SAMN05421773_12139</name>
</gene>
<feature type="domain" description="EamA" evidence="4">
    <location>
        <begin position="205"/>
        <end position="337"/>
    </location>
</feature>
<feature type="transmembrane region" description="Helical" evidence="3">
    <location>
        <begin position="204"/>
        <end position="224"/>
    </location>
</feature>
<dbReference type="PANTHER" id="PTHR12715">
    <property type="entry name" value="TRANSPORTER, DRUG/METABOLITE EXPORTER FAMILY"/>
    <property type="match status" value="1"/>
</dbReference>
<dbReference type="InterPro" id="IPR037185">
    <property type="entry name" value="EmrE-like"/>
</dbReference>
<feature type="transmembrane region" description="Helical" evidence="3">
    <location>
        <begin position="299"/>
        <end position="317"/>
    </location>
</feature>
<dbReference type="SUPFAM" id="SSF103481">
    <property type="entry name" value="Multidrug resistance efflux transporter EmrE"/>
    <property type="match status" value="2"/>
</dbReference>
<reference evidence="5 6" key="1">
    <citation type="submission" date="2016-10" db="EMBL/GenBank/DDBJ databases">
        <authorList>
            <person name="de Groot N.N."/>
        </authorList>
    </citation>
    <scope>NUCLEOTIDE SEQUENCE [LARGE SCALE GENOMIC DNA]</scope>
    <source>
        <strain evidence="5 6">CGMCC 4.5739</strain>
    </source>
</reference>
<evidence type="ECO:0000256" key="3">
    <source>
        <dbReference type="SAM" id="Phobius"/>
    </source>
</evidence>
<dbReference type="GO" id="GO:0016020">
    <property type="term" value="C:membrane"/>
    <property type="evidence" value="ECO:0007669"/>
    <property type="project" value="InterPro"/>
</dbReference>
<name>A0A1I1TUA6_9ACTN</name>
<evidence type="ECO:0000313" key="6">
    <source>
        <dbReference type="Proteomes" id="UP000199207"/>
    </source>
</evidence>
<accession>A0A1I1TUA6</accession>
<feature type="transmembrane region" description="Helical" evidence="3">
    <location>
        <begin position="66"/>
        <end position="86"/>
    </location>
</feature>
<feature type="domain" description="EamA" evidence="4">
    <location>
        <begin position="42"/>
        <end position="168"/>
    </location>
</feature>
<evidence type="ECO:0000259" key="4">
    <source>
        <dbReference type="Pfam" id="PF00892"/>
    </source>
</evidence>
<dbReference type="OrthoDB" id="3744378at2"/>
<keyword evidence="3" id="KW-0812">Transmembrane</keyword>
<dbReference type="InterPro" id="IPR052756">
    <property type="entry name" value="Alkyne_AA_exporter"/>
</dbReference>
<dbReference type="PANTHER" id="PTHR12715:SF4">
    <property type="entry name" value="EAMA DOMAIN-CONTAINING PROTEIN"/>
    <property type="match status" value="1"/>
</dbReference>
<feature type="transmembrane region" description="Helical" evidence="3">
    <location>
        <begin position="236"/>
        <end position="256"/>
    </location>
</feature>
<dbReference type="EMBL" id="FOLM01000021">
    <property type="protein sequence ID" value="SFD62177.1"/>
    <property type="molecule type" value="Genomic_DNA"/>
</dbReference>
<feature type="transmembrane region" description="Helical" evidence="3">
    <location>
        <begin position="124"/>
        <end position="142"/>
    </location>
</feature>
<keyword evidence="3" id="KW-0472">Membrane</keyword>
<evidence type="ECO:0000313" key="5">
    <source>
        <dbReference type="EMBL" id="SFD62177.1"/>
    </source>
</evidence>
<keyword evidence="6" id="KW-1185">Reference proteome</keyword>
<dbReference type="Gene3D" id="1.10.3730.20">
    <property type="match status" value="1"/>
</dbReference>